<feature type="transmembrane region" description="Helical" evidence="8">
    <location>
        <begin position="298"/>
        <end position="318"/>
    </location>
</feature>
<sequence length="498" mass="52779">MLVRVWPGLVAAAVMLLVGLYRIGTPELWRDEVSSWSAGGRSLGELFGMLGNVDASNGAYYVVLHGWMAVFGDSPVALRLLSAVAMAGAALFSALTAQHVFRSRVAGLAAGLLPATVPIVSRYAQEARAYALVTCAIAAGVWCLVRVLERPSKGRWAAFAVCTAVAGLLHLVSLVGVVGQLPMVLVASRRRPQVLWQYPLALALAALPTLPLVVLGRSQSDRQLSWLVRPDLHDLRFFWEELFGSHRVLYAFLALALLAIVLPGRRAAAVQLLLLAGLPVVAVWVVSQGGTSYFLERYLLFTLPTWAVLAGGGVGAVAGLLRGATGRSGATGRRRRGVVWVAVGLVAVPAVLGLSKQEQVRAEAAHSATDFRGAAGLIAAGYRPGDGLVALAGDVAWAMVGPGVSYYLPGGVAPGPMFVARSAVEADDLYPVLSRAPADTIGDEARVWVVTIGTSDDPYQYLPAEQARALRSVFTPAEVRHVRGLTVTLLVRDRQHPT</sequence>
<dbReference type="InterPro" id="IPR050297">
    <property type="entry name" value="LipidA_mod_glycosyltrf_83"/>
</dbReference>
<dbReference type="RefSeq" id="WP_253793047.1">
    <property type="nucleotide sequence ID" value="NZ_BAAAUB010000031.1"/>
</dbReference>
<feature type="transmembrane region" description="Helical" evidence="8">
    <location>
        <begin position="338"/>
        <end position="355"/>
    </location>
</feature>
<evidence type="ECO:0000256" key="7">
    <source>
        <dbReference type="ARBA" id="ARBA00023136"/>
    </source>
</evidence>
<feature type="transmembrane region" description="Helical" evidence="8">
    <location>
        <begin position="76"/>
        <end position="97"/>
    </location>
</feature>
<evidence type="ECO:0000256" key="1">
    <source>
        <dbReference type="ARBA" id="ARBA00004651"/>
    </source>
</evidence>
<feature type="transmembrane region" description="Helical" evidence="8">
    <location>
        <begin position="198"/>
        <end position="216"/>
    </location>
</feature>
<feature type="transmembrane region" description="Helical" evidence="8">
    <location>
        <begin position="237"/>
        <end position="262"/>
    </location>
</feature>
<keyword evidence="6 8" id="KW-1133">Transmembrane helix</keyword>
<feature type="transmembrane region" description="Helical" evidence="8">
    <location>
        <begin position="268"/>
        <end position="286"/>
    </location>
</feature>
<evidence type="ECO:0000313" key="11">
    <source>
        <dbReference type="Proteomes" id="UP001206483"/>
    </source>
</evidence>
<feature type="transmembrane region" description="Helical" evidence="8">
    <location>
        <begin position="157"/>
        <end position="178"/>
    </location>
</feature>
<dbReference type="Pfam" id="PF13231">
    <property type="entry name" value="PMT_2"/>
    <property type="match status" value="1"/>
</dbReference>
<evidence type="ECO:0000256" key="4">
    <source>
        <dbReference type="ARBA" id="ARBA00022679"/>
    </source>
</evidence>
<comment type="subcellular location">
    <subcellularLocation>
        <location evidence="1">Cell membrane</location>
        <topology evidence="1">Multi-pass membrane protein</topology>
    </subcellularLocation>
</comment>
<dbReference type="PANTHER" id="PTHR33908">
    <property type="entry name" value="MANNOSYLTRANSFERASE YKCB-RELATED"/>
    <property type="match status" value="1"/>
</dbReference>
<dbReference type="Proteomes" id="UP001206483">
    <property type="component" value="Unassembled WGS sequence"/>
</dbReference>
<evidence type="ECO:0000256" key="8">
    <source>
        <dbReference type="SAM" id="Phobius"/>
    </source>
</evidence>
<evidence type="ECO:0000256" key="5">
    <source>
        <dbReference type="ARBA" id="ARBA00022692"/>
    </source>
</evidence>
<keyword evidence="4 10" id="KW-0808">Transferase</keyword>
<feature type="transmembrane region" description="Helical" evidence="8">
    <location>
        <begin position="6"/>
        <end position="23"/>
    </location>
</feature>
<feature type="transmembrane region" description="Helical" evidence="8">
    <location>
        <begin position="104"/>
        <end position="121"/>
    </location>
</feature>
<evidence type="ECO:0000313" key="10">
    <source>
        <dbReference type="EMBL" id="MCP2307214.1"/>
    </source>
</evidence>
<dbReference type="InterPro" id="IPR038731">
    <property type="entry name" value="RgtA/B/C-like"/>
</dbReference>
<evidence type="ECO:0000256" key="3">
    <source>
        <dbReference type="ARBA" id="ARBA00022676"/>
    </source>
</evidence>
<reference evidence="10 11" key="1">
    <citation type="submission" date="2022-06" db="EMBL/GenBank/DDBJ databases">
        <title>Sequencing the genomes of 1000 actinobacteria strains.</title>
        <authorList>
            <person name="Klenk H.-P."/>
        </authorList>
    </citation>
    <scope>NUCLEOTIDE SEQUENCE [LARGE SCALE GENOMIC DNA]</scope>
    <source>
        <strain evidence="10 11">DSM 41656</strain>
    </source>
</reference>
<feature type="domain" description="Glycosyltransferase RgtA/B/C/D-like" evidence="9">
    <location>
        <begin position="64"/>
        <end position="211"/>
    </location>
</feature>
<gene>
    <name evidence="10" type="ORF">FHR36_000306</name>
</gene>
<organism evidence="10 11">
    <name type="scientific">Kitasatospora paracochleata</name>
    <dbReference type="NCBI Taxonomy" id="58354"/>
    <lineage>
        <taxon>Bacteria</taxon>
        <taxon>Bacillati</taxon>
        <taxon>Actinomycetota</taxon>
        <taxon>Actinomycetes</taxon>
        <taxon>Kitasatosporales</taxon>
        <taxon>Streptomycetaceae</taxon>
        <taxon>Kitasatospora</taxon>
    </lineage>
</organism>
<keyword evidence="5 8" id="KW-0812">Transmembrane</keyword>
<comment type="caution">
    <text evidence="10">The sequence shown here is derived from an EMBL/GenBank/DDBJ whole genome shotgun (WGS) entry which is preliminary data.</text>
</comment>
<evidence type="ECO:0000259" key="9">
    <source>
        <dbReference type="Pfam" id="PF13231"/>
    </source>
</evidence>
<keyword evidence="7 8" id="KW-0472">Membrane</keyword>
<name>A0ABT1IQD9_9ACTN</name>
<keyword evidence="3 10" id="KW-0328">Glycosyltransferase</keyword>
<accession>A0ABT1IQD9</accession>
<evidence type="ECO:0000256" key="6">
    <source>
        <dbReference type="ARBA" id="ARBA00022989"/>
    </source>
</evidence>
<dbReference type="EMBL" id="JAMZDX010000001">
    <property type="protein sequence ID" value="MCP2307214.1"/>
    <property type="molecule type" value="Genomic_DNA"/>
</dbReference>
<protein>
    <submittedName>
        <fullName evidence="10">Mannosyltransferase</fullName>
        <ecNumber evidence="10">2.4.1.-</ecNumber>
    </submittedName>
</protein>
<dbReference type="PANTHER" id="PTHR33908:SF11">
    <property type="entry name" value="MEMBRANE PROTEIN"/>
    <property type="match status" value="1"/>
</dbReference>
<feature type="transmembrane region" description="Helical" evidence="8">
    <location>
        <begin position="127"/>
        <end position="145"/>
    </location>
</feature>
<dbReference type="GO" id="GO:0016757">
    <property type="term" value="F:glycosyltransferase activity"/>
    <property type="evidence" value="ECO:0007669"/>
    <property type="project" value="UniProtKB-KW"/>
</dbReference>
<keyword evidence="2" id="KW-1003">Cell membrane</keyword>
<evidence type="ECO:0000256" key="2">
    <source>
        <dbReference type="ARBA" id="ARBA00022475"/>
    </source>
</evidence>
<keyword evidence="11" id="KW-1185">Reference proteome</keyword>
<proteinExistence type="predicted"/>
<dbReference type="EC" id="2.4.1.-" evidence="10"/>